<evidence type="ECO:0000256" key="2">
    <source>
        <dbReference type="ARBA" id="ARBA00022694"/>
    </source>
</evidence>
<dbReference type="SUPFAM" id="SSF48371">
    <property type="entry name" value="ARM repeat"/>
    <property type="match status" value="2"/>
</dbReference>
<dbReference type="Pfam" id="PF25150">
    <property type="entry name" value="TPR_Trm732"/>
    <property type="match status" value="1"/>
</dbReference>
<evidence type="ECO:0000313" key="7">
    <source>
        <dbReference type="Proteomes" id="UP001388673"/>
    </source>
</evidence>
<gene>
    <name evidence="6" type="ORF">IAR55_004927</name>
</gene>
<dbReference type="InterPro" id="IPR056842">
    <property type="entry name" value="THADA-like_TPR_C"/>
</dbReference>
<dbReference type="Proteomes" id="UP001388673">
    <property type="component" value="Unassembled WGS sequence"/>
</dbReference>
<accession>A0AAW0YWW2</accession>
<dbReference type="Pfam" id="PF10350">
    <property type="entry name" value="DUF2428"/>
    <property type="match status" value="1"/>
</dbReference>
<sequence length="1442" mass="160344">METCRKALSKAKVNDIKDGTLLLMGSDLILDTYPESLQLKHLELIVHVLRHLSTWFSLAQAPSDPLFVRVQETIIPSLQPNGYLATIALSNLENPLKVQQTRAGEILSAAAKLATHLPPTSSGSSDLIPSTFMVPLFRKVISDGVSRRADLSAILAMLDHIPSSVLPPTLLDDLLEDLGVVDLANMRCILIAHLLTTQSISPASGNETSILQPLMPYFDSNDHSHTVLVNLKRYLLPALFERSPSSLPALLALLSTRPKLFAAWVTVASIGVSTDLLKVEDLPREDLEDALAHEDVDVRLRAFELVAGARSHYTPDVIELIKKGFVYNATLSNAGSRSTFSSATYAFLIRLHQLETVTHRNARKKIRTPAVEAEAARLVHVLSTSSSFQRWFLLEHIDNGIKQARRYPVVDVLLALNLLARYLEVFGEREEVQQKVFTKERVEGLIACQSSEFAEVRSRARDILKSASLPLPGYEDLSTPASQALLASALRSLKQPRKTQAEAGKAALCILFSGLAIEDLRQERSISFVSDLIGRLEGSVEVAEFDLVKGIEEFPLHGLLSAIRDLLLCLSLNTDEARSAWRPVFRHLKDLINRIWTVTRPVISLTSTKSESTEGDQPEHEIARAFEVMGGGDGVEDDDENMDHTGLLSGCWRATKDAGELLDTIITLPISQHVGNQTVWTKEEVNQAGRSFLTWLHEIRHRGTFSKIALAFAHLVEVIRPNESLRDLCDGWLDYELITIKSDLHSITRRSAALPYSFLSLVANDPALLDIAIISLLDMASVKNSTTSNITKVHAFNVLKIVLLDARQTKFFDLYFERGVMTALGAFASEDWNVRNVGLILFSTLVHRCLSPPRGGQDYYRSGSTLSTRQSFSTFHVKYPQIVPFITTCLLHAASGAREPSNEHSPLFPILIIIRSLRWSEDFQDLQAEVVRAVKPFLSSREYQLRQVAAQALSSLVSPEEALHSALSIPNNLSAMDLNHTHGQLLLLHQHIANVIKWAEVDVRSKQILEDDLMSLVKLQMTVHCPPIAQAALLSANDYIRNAVPATTALVQKMISILHDCLRKGKDSFAPGLDVEHSACVHFMLDHSPTVFTVLNLLSSKSTDETHQIVLGRLPLNSTLHTADIFKGVVHYASSPDNRISDSTRVLALDALAEIRWPIEAMSHIGDKHEEIREALWQVRGSRCVPVREAALPAVAWALDQILSWRSTTESSAKHTQLVADSILQSSHEDESQPTRFSAYKALEHLTAHLFASSTSYHPNICLHQALLRLLQDDDEEIRHGAAGIVTSGLGRNRGVVQSRAVELWWEWVKGYLHKVTEPIRVEWLKWISDLAEDRSGLEEDLKVLSGETGAEVIFEVESSNIYRDPLVDLKFANDALLDWEPVRPSANDGRIDFAPVRPLSIPATICPAQPDCSPIDRAWEAMRALMRREEAKSRSTLRQMS</sequence>
<evidence type="ECO:0008006" key="8">
    <source>
        <dbReference type="Google" id="ProtNLM"/>
    </source>
</evidence>
<dbReference type="InterPro" id="IPR056843">
    <property type="entry name" value="THADA-like_TPR"/>
</dbReference>
<dbReference type="EMBL" id="JBCAWK010000009">
    <property type="protein sequence ID" value="KAK8849592.1"/>
    <property type="molecule type" value="Genomic_DNA"/>
</dbReference>
<feature type="domain" description="tRNA (32-2'-O)-methyltransferase regulator THADA-like C-terminal TPR repeats region" evidence="5">
    <location>
        <begin position="835"/>
        <end position="989"/>
    </location>
</feature>
<dbReference type="RefSeq" id="XP_066801480.1">
    <property type="nucleotide sequence ID" value="XM_066948021.1"/>
</dbReference>
<dbReference type="Gene3D" id="1.25.10.10">
    <property type="entry name" value="Leucine-rich Repeat Variant"/>
    <property type="match status" value="1"/>
</dbReference>
<keyword evidence="2" id="KW-0819">tRNA processing</keyword>
<organism evidence="6 7">
    <name type="scientific">Kwoniella newhampshirensis</name>
    <dbReference type="NCBI Taxonomy" id="1651941"/>
    <lineage>
        <taxon>Eukaryota</taxon>
        <taxon>Fungi</taxon>
        <taxon>Dikarya</taxon>
        <taxon>Basidiomycota</taxon>
        <taxon>Agaricomycotina</taxon>
        <taxon>Tremellomycetes</taxon>
        <taxon>Tremellales</taxon>
        <taxon>Cryptococcaceae</taxon>
        <taxon>Kwoniella</taxon>
    </lineage>
</organism>
<dbReference type="KEGG" id="kne:92182185"/>
<dbReference type="InterPro" id="IPR051954">
    <property type="entry name" value="tRNA_methyltransferase_THADA"/>
</dbReference>
<dbReference type="GeneID" id="92182185"/>
<dbReference type="InterPro" id="IPR016024">
    <property type="entry name" value="ARM-type_fold"/>
</dbReference>
<proteinExistence type="inferred from homology"/>
<dbReference type="PANTHER" id="PTHR14387:SF0">
    <property type="entry name" value="DUF2428 DOMAIN-CONTAINING PROTEIN"/>
    <property type="match status" value="1"/>
</dbReference>
<evidence type="ECO:0000259" key="3">
    <source>
        <dbReference type="Pfam" id="PF10350"/>
    </source>
</evidence>
<protein>
    <recommendedName>
        <fullName evidence="8">DUF2428 domain-containing protein</fullName>
    </recommendedName>
</protein>
<feature type="domain" description="tRNA (32-2'-O)-methyltransferase regulator THADA-like TPR repeats region" evidence="4">
    <location>
        <begin position="224"/>
        <end position="440"/>
    </location>
</feature>
<evidence type="ECO:0000259" key="4">
    <source>
        <dbReference type="Pfam" id="PF25150"/>
    </source>
</evidence>
<dbReference type="Pfam" id="PF25151">
    <property type="entry name" value="TPR_Trm732_C"/>
    <property type="match status" value="1"/>
</dbReference>
<dbReference type="GO" id="GO:0030488">
    <property type="term" value="P:tRNA methylation"/>
    <property type="evidence" value="ECO:0007669"/>
    <property type="project" value="TreeGrafter"/>
</dbReference>
<comment type="similarity">
    <text evidence="1">Belongs to the THADA family.</text>
</comment>
<evidence type="ECO:0000256" key="1">
    <source>
        <dbReference type="ARBA" id="ARBA00010409"/>
    </source>
</evidence>
<name>A0AAW0YWW2_9TREE</name>
<feature type="domain" description="DUF2428" evidence="3">
    <location>
        <begin position="585"/>
        <end position="833"/>
    </location>
</feature>
<dbReference type="GO" id="GO:0005829">
    <property type="term" value="C:cytosol"/>
    <property type="evidence" value="ECO:0007669"/>
    <property type="project" value="TreeGrafter"/>
</dbReference>
<dbReference type="InterPro" id="IPR011989">
    <property type="entry name" value="ARM-like"/>
</dbReference>
<evidence type="ECO:0000313" key="6">
    <source>
        <dbReference type="EMBL" id="KAK8849592.1"/>
    </source>
</evidence>
<evidence type="ECO:0000259" key="5">
    <source>
        <dbReference type="Pfam" id="PF25151"/>
    </source>
</evidence>
<dbReference type="PANTHER" id="PTHR14387">
    <property type="entry name" value="THADA/DEATH RECEPTOR INTERACTING PROTEIN"/>
    <property type="match status" value="1"/>
</dbReference>
<keyword evidence="7" id="KW-1185">Reference proteome</keyword>
<dbReference type="InterPro" id="IPR019442">
    <property type="entry name" value="THADA/TRM732_DUF2428"/>
</dbReference>
<reference evidence="6 7" key="1">
    <citation type="journal article" date="2024" name="bioRxiv">
        <title>Comparative genomics of Cryptococcus and Kwoniella reveals pathogenesis evolution and contrasting karyotype dynamics via intercentromeric recombination or chromosome fusion.</title>
        <authorList>
            <person name="Coelho M.A."/>
            <person name="David-Palma M."/>
            <person name="Shea T."/>
            <person name="Bowers K."/>
            <person name="McGinley-Smith S."/>
            <person name="Mohammad A.W."/>
            <person name="Gnirke A."/>
            <person name="Yurkov A.M."/>
            <person name="Nowrousian M."/>
            <person name="Sun S."/>
            <person name="Cuomo C.A."/>
            <person name="Heitman J."/>
        </authorList>
    </citation>
    <scope>NUCLEOTIDE SEQUENCE [LARGE SCALE GENOMIC DNA]</scope>
    <source>
        <strain evidence="6 7">CBS 13917</strain>
    </source>
</reference>
<comment type="caution">
    <text evidence="6">The sequence shown here is derived from an EMBL/GenBank/DDBJ whole genome shotgun (WGS) entry which is preliminary data.</text>
</comment>